<dbReference type="PANTHER" id="PTHR11468">
    <property type="entry name" value="GLYCOGEN PHOSPHORYLASE"/>
    <property type="match status" value="1"/>
</dbReference>
<name>A0A139N3V2_9STRE</name>
<comment type="function">
    <text evidence="11">Allosteric enzyme that catalyzes the rate-limiting step in glycogen catabolism, the phosphorolytic cleavage of glycogen to produce glucose-1-phosphate, and plays a central role in maintaining cellular and organismal glucose homeostasis.</text>
</comment>
<dbReference type="FunFam" id="3.40.50.2000:FF:000003">
    <property type="entry name" value="Alpha-1,4 glucan phosphorylase"/>
    <property type="match status" value="1"/>
</dbReference>
<keyword evidence="8 11" id="KW-0119">Carbohydrate metabolism</keyword>
<evidence type="ECO:0000256" key="3">
    <source>
        <dbReference type="ARBA" id="ARBA00006047"/>
    </source>
</evidence>
<evidence type="ECO:0000256" key="7">
    <source>
        <dbReference type="ARBA" id="ARBA00022898"/>
    </source>
</evidence>
<dbReference type="EMBL" id="LQOF01000165">
    <property type="protein sequence ID" value="KXT70612.1"/>
    <property type="molecule type" value="Genomic_DNA"/>
</dbReference>
<evidence type="ECO:0000313" key="12">
    <source>
        <dbReference type="EMBL" id="KXT70612.1"/>
    </source>
</evidence>
<dbReference type="InterPro" id="IPR000811">
    <property type="entry name" value="Glyco_trans_35"/>
</dbReference>
<comment type="similarity">
    <text evidence="3 11">Belongs to the glycogen phosphorylase family.</text>
</comment>
<dbReference type="GO" id="GO:0030170">
    <property type="term" value="F:pyridoxal phosphate binding"/>
    <property type="evidence" value="ECO:0007669"/>
    <property type="project" value="InterPro"/>
</dbReference>
<gene>
    <name evidence="12" type="ORF">SGADD02_00882</name>
</gene>
<comment type="catalytic activity">
    <reaction evidence="1 11">
        <text>[(1-&gt;4)-alpha-D-glucosyl](n) + phosphate = [(1-&gt;4)-alpha-D-glucosyl](n-1) + alpha-D-glucose 1-phosphate</text>
        <dbReference type="Rhea" id="RHEA:41732"/>
        <dbReference type="Rhea" id="RHEA-COMP:9584"/>
        <dbReference type="Rhea" id="RHEA-COMP:9586"/>
        <dbReference type="ChEBI" id="CHEBI:15444"/>
        <dbReference type="ChEBI" id="CHEBI:43474"/>
        <dbReference type="ChEBI" id="CHEBI:58601"/>
        <dbReference type="EC" id="2.4.1.1"/>
    </reaction>
</comment>
<dbReference type="PATRIC" id="fig|315405.11.peg.1030"/>
<comment type="function">
    <text evidence="9">Phosphorylase is an important allosteric enzyme in carbohydrate metabolism. Enzymes from different sources differ in their regulatory mechanisms and in their natural substrates. However, all known phosphorylases share catalytic and structural properties.</text>
</comment>
<evidence type="ECO:0000256" key="2">
    <source>
        <dbReference type="ARBA" id="ARBA00001933"/>
    </source>
</evidence>
<dbReference type="InterPro" id="IPR011833">
    <property type="entry name" value="Glycg_phsphrylas"/>
</dbReference>
<sequence>MRYKYGLFKQRIVDGYQVELPDSWFGSIGNVWETRKDHDTVEVKLFGDVYLQADKDGKLSPVYNNAQILRAVPYDVPQLGYQNDIVNNLRLWDVEIPEEYELDYPTIADRRSVQDITSILYPDDSSYEGKQLRLVQEYFMTSAGLQTIIKSYLKQGLPLEKIHEKVSVHINDTHPAVAPAEFMRLLVDEYRLEWDVAWDVTTKTMSYTNHTILAEALEKWDAELFKKVLPRVYQIILEIDNRFVSDMASDGVAPQIIENTRIVKDGLIHMANLAIIGGYSVNGVAKLHTELLKEDTLRDFYNLYPEKFNNKTNGIVQRRWTQIADQPLSKTIDKWIGSGWRSDIHELRKLNDLVDNPEVLNDFYHVKQEAKARLAAYIKETTGIEVSTDAIFDVQVKRLHAYKRQLLNVLNIIKQYWDLKDNPDKDIVPHVYIFGAKAAPGYHFAKSVIKVINELANLINNDSSLNGKLKVVFLENYNVSLAELIIPAANVSEQISLASKEASGTSNMKFMMTGAITLATLDGANIEIKDEVGNDNIVIFGMDKDDVYRHYERHDYYSRSIYENNPIIRRVVDSFINGTIPNIQGEGTEIYESLITHNDEYFLLEDFTAYVEAQEKIDQLYRNQEQWMRMSLINIANSDKFTSDDTITQYAKEIWQLKN</sequence>
<dbReference type="GO" id="GO:0005737">
    <property type="term" value="C:cytoplasm"/>
    <property type="evidence" value="ECO:0007669"/>
    <property type="project" value="TreeGrafter"/>
</dbReference>
<evidence type="ECO:0000256" key="10">
    <source>
        <dbReference type="PIRSR" id="PIRSR000460-1"/>
    </source>
</evidence>
<protein>
    <recommendedName>
        <fullName evidence="11">Alpha-1,4 glucan phosphorylase</fullName>
        <ecNumber evidence="11">2.4.1.1</ecNumber>
    </recommendedName>
</protein>
<evidence type="ECO:0000256" key="8">
    <source>
        <dbReference type="ARBA" id="ARBA00023277"/>
    </source>
</evidence>
<dbReference type="Pfam" id="PF00343">
    <property type="entry name" value="Phosphorylase"/>
    <property type="match status" value="1"/>
</dbReference>
<dbReference type="NCBIfam" id="TIGR02093">
    <property type="entry name" value="P_ylase"/>
    <property type="match status" value="1"/>
</dbReference>
<dbReference type="PANTHER" id="PTHR11468:SF3">
    <property type="entry name" value="GLYCOGEN PHOSPHORYLASE, LIVER FORM"/>
    <property type="match status" value="1"/>
</dbReference>
<proteinExistence type="inferred from homology"/>
<keyword evidence="6 11" id="KW-0808">Transferase</keyword>
<keyword evidence="4" id="KW-0021">Allosteric enzyme</keyword>
<keyword evidence="7 10" id="KW-0663">Pyridoxal phosphate</keyword>
<dbReference type="Proteomes" id="UP000070198">
    <property type="component" value="Unassembled WGS sequence"/>
</dbReference>
<evidence type="ECO:0000313" key="13">
    <source>
        <dbReference type="Proteomes" id="UP000070198"/>
    </source>
</evidence>
<comment type="caution">
    <text evidence="12">The sequence shown here is derived from an EMBL/GenBank/DDBJ whole genome shotgun (WGS) entry which is preliminary data.</text>
</comment>
<accession>A0A139N3V2</accession>
<dbReference type="SUPFAM" id="SSF53756">
    <property type="entry name" value="UDP-Glycosyltransferase/glycogen phosphorylase"/>
    <property type="match status" value="1"/>
</dbReference>
<dbReference type="GO" id="GO:0008184">
    <property type="term" value="F:glycogen phosphorylase activity"/>
    <property type="evidence" value="ECO:0007669"/>
    <property type="project" value="InterPro"/>
</dbReference>
<evidence type="ECO:0000256" key="6">
    <source>
        <dbReference type="ARBA" id="ARBA00022679"/>
    </source>
</evidence>
<dbReference type="PIRSF" id="PIRSF000460">
    <property type="entry name" value="Pprylas_GlgP"/>
    <property type="match status" value="1"/>
</dbReference>
<dbReference type="AlphaFoldDB" id="A0A139N3V2"/>
<feature type="modified residue" description="N6-(pyridoxal phosphate)lysine" evidence="10">
    <location>
        <position position="509"/>
    </location>
</feature>
<dbReference type="GO" id="GO:0005980">
    <property type="term" value="P:glycogen catabolic process"/>
    <property type="evidence" value="ECO:0007669"/>
    <property type="project" value="UniProtKB-ARBA"/>
</dbReference>
<comment type="cofactor">
    <cofactor evidence="2 11">
        <name>pyridoxal 5'-phosphate</name>
        <dbReference type="ChEBI" id="CHEBI:597326"/>
    </cofactor>
</comment>
<dbReference type="Gene3D" id="3.40.50.2000">
    <property type="entry name" value="Glycogen Phosphorylase B"/>
    <property type="match status" value="2"/>
</dbReference>
<dbReference type="EC" id="2.4.1.1" evidence="11"/>
<evidence type="ECO:0000256" key="5">
    <source>
        <dbReference type="ARBA" id="ARBA00022676"/>
    </source>
</evidence>
<reference evidence="12 13" key="1">
    <citation type="submission" date="2016-01" db="EMBL/GenBank/DDBJ databases">
        <title>Highly variable Streptococcus oralis are common among viridans streptococci isolated from primates.</title>
        <authorList>
            <person name="Denapaite D."/>
            <person name="Rieger M."/>
            <person name="Koendgen S."/>
            <person name="Brueckner R."/>
            <person name="Ochigava I."/>
            <person name="Kappeler P."/>
            <person name="Maetz-Rensing K."/>
            <person name="Leendertz F."/>
            <person name="Hakenbeck R."/>
        </authorList>
    </citation>
    <scope>NUCLEOTIDE SEQUENCE [LARGE SCALE GENOMIC DNA]</scope>
    <source>
        <strain evidence="12 13">DD02</strain>
    </source>
</reference>
<evidence type="ECO:0000256" key="11">
    <source>
        <dbReference type="RuleBase" id="RU000587"/>
    </source>
</evidence>
<keyword evidence="5 11" id="KW-0328">Glycosyltransferase</keyword>
<evidence type="ECO:0000256" key="1">
    <source>
        <dbReference type="ARBA" id="ARBA00001275"/>
    </source>
</evidence>
<evidence type="ECO:0000256" key="4">
    <source>
        <dbReference type="ARBA" id="ARBA00022533"/>
    </source>
</evidence>
<evidence type="ECO:0000256" key="9">
    <source>
        <dbReference type="ARBA" id="ARBA00025174"/>
    </source>
</evidence>
<organism evidence="12 13">
    <name type="scientific">Streptococcus gallolyticus</name>
    <dbReference type="NCBI Taxonomy" id="315405"/>
    <lineage>
        <taxon>Bacteria</taxon>
        <taxon>Bacillati</taxon>
        <taxon>Bacillota</taxon>
        <taxon>Bacilli</taxon>
        <taxon>Lactobacillales</taxon>
        <taxon>Streptococcaceae</taxon>
        <taxon>Streptococcus</taxon>
    </lineage>
</organism>